<proteinExistence type="predicted"/>
<dbReference type="OrthoDB" id="656505at2"/>
<dbReference type="Proteomes" id="UP000297647">
    <property type="component" value="Unassembled WGS sequence"/>
</dbReference>
<dbReference type="Pfam" id="PF17955">
    <property type="entry name" value="Cas6b_N"/>
    <property type="match status" value="1"/>
</dbReference>
<sequence length="221" mass="25791">MPVIRVVKISFNTPLKDSEIPAFRGAIVKLVGKDHLIFHNHLDSHRYHYRYPLIQYQSRRQKAEIVCVQNGTEEIHHLFSKNLGEIRIGEEKRPLFVEHVKINRFDLRVNGVMHYYKLKNWLPFNEKNIQEYSKLVGVAEKIEFLERILIGNILSFAKGINWMIQEKIEVVITNLPIQKMKRRKGQNLVSFDLEFKSNVLLPPDIGLGKSVSVGYGTLIKF</sequence>
<evidence type="ECO:0000313" key="3">
    <source>
        <dbReference type="EMBL" id="TFV94463.1"/>
    </source>
</evidence>
<evidence type="ECO:0000259" key="2">
    <source>
        <dbReference type="Pfam" id="PF17955"/>
    </source>
</evidence>
<feature type="domain" description="Cas6b C-terminal" evidence="1">
    <location>
        <begin position="112"/>
        <end position="220"/>
    </location>
</feature>
<evidence type="ECO:0000313" key="4">
    <source>
        <dbReference type="Proteomes" id="UP000297647"/>
    </source>
</evidence>
<name>A0A4Y9QTF9_9BACT</name>
<reference evidence="3 4" key="1">
    <citation type="submission" date="2019-03" db="EMBL/GenBank/DDBJ databases">
        <title>Algoriphagus sp. nov, a new strain isolated from root system soil of mangrove plant Kandelia.</title>
        <authorList>
            <person name="Yin Q."/>
            <person name="Wang K."/>
            <person name="Song Z."/>
        </authorList>
    </citation>
    <scope>NUCLEOTIDE SEQUENCE [LARGE SCALE GENOMIC DNA]</scope>
    <source>
        <strain evidence="3 4">XY-J91</strain>
    </source>
</reference>
<evidence type="ECO:0000259" key="1">
    <source>
        <dbReference type="Pfam" id="PF17262"/>
    </source>
</evidence>
<gene>
    <name evidence="3" type="ORF">E4S40_10605</name>
</gene>
<evidence type="ECO:0008006" key="5">
    <source>
        <dbReference type="Google" id="ProtNLM"/>
    </source>
</evidence>
<keyword evidence="4" id="KW-1185">Reference proteome</keyword>
<dbReference type="InterPro" id="IPR020209">
    <property type="entry name" value="Cas6b_C"/>
</dbReference>
<feature type="domain" description="Cas6b N-terminal" evidence="2">
    <location>
        <begin position="4"/>
        <end position="103"/>
    </location>
</feature>
<organism evidence="3 4">
    <name type="scientific">Algoriphagus kandeliae</name>
    <dbReference type="NCBI Taxonomy" id="2562278"/>
    <lineage>
        <taxon>Bacteria</taxon>
        <taxon>Pseudomonadati</taxon>
        <taxon>Bacteroidota</taxon>
        <taxon>Cytophagia</taxon>
        <taxon>Cytophagales</taxon>
        <taxon>Cyclobacteriaceae</taxon>
        <taxon>Algoriphagus</taxon>
    </lineage>
</organism>
<dbReference type="EMBL" id="SPSB01000003">
    <property type="protein sequence ID" value="TFV94463.1"/>
    <property type="molecule type" value="Genomic_DNA"/>
</dbReference>
<accession>A0A4Y9QTF9</accession>
<dbReference type="Pfam" id="PF17262">
    <property type="entry name" value="Cas6b_C"/>
    <property type="match status" value="1"/>
</dbReference>
<protein>
    <recommendedName>
        <fullName evidence="5">DNA repair protein</fullName>
    </recommendedName>
</protein>
<comment type="caution">
    <text evidence="3">The sequence shown here is derived from an EMBL/GenBank/DDBJ whole genome shotgun (WGS) entry which is preliminary data.</text>
</comment>
<dbReference type="AlphaFoldDB" id="A0A4Y9QTF9"/>
<dbReference type="RefSeq" id="WP_135073812.1">
    <property type="nucleotide sequence ID" value="NZ_SPSB01000003.1"/>
</dbReference>
<dbReference type="InterPro" id="IPR041528">
    <property type="entry name" value="Cas6b_N"/>
</dbReference>